<dbReference type="PANTHER" id="PTHR23070">
    <property type="entry name" value="BCS1 AAA-TYPE ATPASE"/>
    <property type="match status" value="1"/>
</dbReference>
<dbReference type="Pfam" id="PF00004">
    <property type="entry name" value="AAA"/>
    <property type="match status" value="1"/>
</dbReference>
<accession>A0A836L1F9</accession>
<feature type="region of interest" description="Disordered" evidence="1">
    <location>
        <begin position="560"/>
        <end position="590"/>
    </location>
</feature>
<proteinExistence type="predicted"/>
<evidence type="ECO:0000256" key="1">
    <source>
        <dbReference type="SAM" id="MobiDB-lite"/>
    </source>
</evidence>
<dbReference type="OrthoDB" id="10251412at2759"/>
<dbReference type="InterPro" id="IPR050747">
    <property type="entry name" value="Mitochondrial_chaperone_BCS1"/>
</dbReference>
<dbReference type="GO" id="GO:0005524">
    <property type="term" value="F:ATP binding"/>
    <property type="evidence" value="ECO:0007669"/>
    <property type="project" value="InterPro"/>
</dbReference>
<gene>
    <name evidence="3" type="ORF">JKF63_00867</name>
</gene>
<dbReference type="InterPro" id="IPR003959">
    <property type="entry name" value="ATPase_AAA_core"/>
</dbReference>
<keyword evidence="4" id="KW-1185">Reference proteome</keyword>
<evidence type="ECO:0000313" key="4">
    <source>
        <dbReference type="Proteomes" id="UP000674318"/>
    </source>
</evidence>
<dbReference type="GeneID" id="94286993"/>
<dbReference type="Proteomes" id="UP000674318">
    <property type="component" value="Unassembled WGS sequence"/>
</dbReference>
<organism evidence="3 4">
    <name type="scientific">Porcisia hertigi</name>
    <dbReference type="NCBI Taxonomy" id="2761500"/>
    <lineage>
        <taxon>Eukaryota</taxon>
        <taxon>Discoba</taxon>
        <taxon>Euglenozoa</taxon>
        <taxon>Kinetoplastea</taxon>
        <taxon>Metakinetoplastina</taxon>
        <taxon>Trypanosomatida</taxon>
        <taxon>Trypanosomatidae</taxon>
        <taxon>Leishmaniinae</taxon>
        <taxon>Porcisia</taxon>
    </lineage>
</organism>
<dbReference type="InterPro" id="IPR027417">
    <property type="entry name" value="P-loop_NTPase"/>
</dbReference>
<dbReference type="SUPFAM" id="SSF52540">
    <property type="entry name" value="P-loop containing nucleoside triphosphate hydrolases"/>
    <property type="match status" value="1"/>
</dbReference>
<dbReference type="Gene3D" id="3.40.50.300">
    <property type="entry name" value="P-loop containing nucleotide triphosphate hydrolases"/>
    <property type="match status" value="1"/>
</dbReference>
<evidence type="ECO:0000313" key="3">
    <source>
        <dbReference type="EMBL" id="KAG5490745.1"/>
    </source>
</evidence>
<reference evidence="3 4" key="1">
    <citation type="submission" date="2021-02" db="EMBL/GenBank/DDBJ databases">
        <title>Porcisia hertigi Genome sequencing and assembly.</title>
        <authorList>
            <person name="Almutairi H."/>
            <person name="Gatherer D."/>
        </authorList>
    </citation>
    <scope>NUCLEOTIDE SEQUENCE [LARGE SCALE GENOMIC DNA]</scope>
    <source>
        <strain evidence="3 4">C119</strain>
    </source>
</reference>
<dbReference type="RefSeq" id="XP_067753073.1">
    <property type="nucleotide sequence ID" value="XM_067896916.1"/>
</dbReference>
<dbReference type="GO" id="GO:0016887">
    <property type="term" value="F:ATP hydrolysis activity"/>
    <property type="evidence" value="ECO:0007669"/>
    <property type="project" value="InterPro"/>
</dbReference>
<feature type="region of interest" description="Disordered" evidence="1">
    <location>
        <begin position="613"/>
        <end position="635"/>
    </location>
</feature>
<sequence length="730" mass="81966">MFNSPLTDVTASAYTSSLEGSHILTLLRAFEARWNALLAVLYRLSNSYSPFPFEVTLVALVLGYIAIRQVALWYRLDIPVEHAYVYWKLQDVITRDFYLTFEQEHHMCTAILVYVTQKLWRVKPLTAAEVRSKSFMINLLSLYCKRECDDEDDDDYFESEEDLSFRKNEKLMVPVKLPIYPFWTPTHQDGVEMCTWMSTLRLKNCSPEAYRSVFLRVRKGETSGGGAAADATLWRFVKDALNFYFDNGYCDQENSALRMYRTTAKAGGVMVQSVPLPLGPTLDTVFFPRREHVKALLERFTEKKGRYAIQGFPHKLGFLLYGPRGTGKRSFVRALAYHTQRHIVRIPLSSLSRNAQLFSIFHFEEVLPGSTKEWALLSTRKVIFLLEDVDTNCDLLRARDHTRVVRTCPSRGLRSRDLSNVVGEDGETKEFVAVDPAAQDRGTDRLCQKGAIFVEQKTPQGPLPMATSKELGFQGLLGLHESQMDTLNLSALLNVLDGAVEAPEQIVVMIADHPERLDPALLRPGRLSTHLRFDFIEMEDLLHLCGLFFGVEGCVPYGALSTAGTSNNEKQGGHKSLGRMQPCAPTPPQELCDEPTGIGKCFGHGALLSTTRALKGRSNDDSRPVQPPRQAHTPNIEERVYRQLSMQQAAQVRSCIAALEDEEASSQGSGRLHGTTYNFLITPSQVHHLCMRAVDLNDFLEALCAYIRNGGGGRTRGRTSCRLSGIASVF</sequence>
<dbReference type="EMBL" id="JAFJZO010000036">
    <property type="protein sequence ID" value="KAG5490745.1"/>
    <property type="molecule type" value="Genomic_DNA"/>
</dbReference>
<evidence type="ECO:0000259" key="2">
    <source>
        <dbReference type="Pfam" id="PF00004"/>
    </source>
</evidence>
<dbReference type="KEGG" id="phet:94286993"/>
<name>A0A836L1F9_9TRYP</name>
<feature type="domain" description="ATPase AAA-type core" evidence="2">
    <location>
        <begin position="319"/>
        <end position="363"/>
    </location>
</feature>
<comment type="caution">
    <text evidence="3">The sequence shown here is derived from an EMBL/GenBank/DDBJ whole genome shotgun (WGS) entry which is preliminary data.</text>
</comment>
<protein>
    <recommendedName>
        <fullName evidence="2">ATPase AAA-type core domain-containing protein</fullName>
    </recommendedName>
</protein>
<dbReference type="AlphaFoldDB" id="A0A836L1F9"/>